<evidence type="ECO:0000313" key="1">
    <source>
        <dbReference type="EMBL" id="XBH04373.1"/>
    </source>
</evidence>
<dbReference type="AlphaFoldDB" id="A0AAU7CFZ9"/>
<reference evidence="1" key="1">
    <citation type="submission" date="2024-05" db="EMBL/GenBank/DDBJ databases">
        <title>Planctomycetes of the genus Singulisphaera possess chitinolytic capabilities.</title>
        <authorList>
            <person name="Ivanova A."/>
        </authorList>
    </citation>
    <scope>NUCLEOTIDE SEQUENCE</scope>
    <source>
        <strain evidence="1">Ch08T</strain>
    </source>
</reference>
<evidence type="ECO:0008006" key="2">
    <source>
        <dbReference type="Google" id="ProtNLM"/>
    </source>
</evidence>
<dbReference type="EMBL" id="CP155447">
    <property type="protein sequence ID" value="XBH04373.1"/>
    <property type="molecule type" value="Genomic_DNA"/>
</dbReference>
<protein>
    <recommendedName>
        <fullName evidence="2">Transposase</fullName>
    </recommendedName>
</protein>
<sequence>MVIIVVERPGRFHMPVQAAGFEVRSVHPFATKQFRQPADPGNKTDDTDLSAIHRVAVNGFERKKRGTAKKGNQEPISRYRLLIPFKFELSASALRTWQAYQVFDSAQD</sequence>
<accession>A0AAU7CFZ9</accession>
<dbReference type="RefSeq" id="WP_406697127.1">
    <property type="nucleotide sequence ID" value="NZ_CP155447.1"/>
</dbReference>
<name>A0AAU7CFZ9_9BACT</name>
<gene>
    <name evidence="1" type="ORF">V5E97_39690</name>
</gene>
<organism evidence="1">
    <name type="scientific">Singulisphaera sp. Ch08</name>
    <dbReference type="NCBI Taxonomy" id="3120278"/>
    <lineage>
        <taxon>Bacteria</taxon>
        <taxon>Pseudomonadati</taxon>
        <taxon>Planctomycetota</taxon>
        <taxon>Planctomycetia</taxon>
        <taxon>Isosphaerales</taxon>
        <taxon>Isosphaeraceae</taxon>
        <taxon>Singulisphaera</taxon>
    </lineage>
</organism>
<proteinExistence type="predicted"/>